<feature type="compositionally biased region" description="Low complexity" evidence="6">
    <location>
        <begin position="98"/>
        <end position="116"/>
    </location>
</feature>
<feature type="compositionally biased region" description="Basic and acidic residues" evidence="6">
    <location>
        <begin position="56"/>
        <end position="69"/>
    </location>
</feature>
<comment type="caution">
    <text evidence="8">The sequence shown here is derived from an EMBL/GenBank/DDBJ whole genome shotgun (WGS) entry which is preliminary data.</text>
</comment>
<name>A0A9Q5HWN0_SANBA</name>
<keyword evidence="2" id="KW-0805">Transcription regulation</keyword>
<feature type="region of interest" description="Disordered" evidence="6">
    <location>
        <begin position="186"/>
        <end position="264"/>
    </location>
</feature>
<feature type="region of interest" description="Disordered" evidence="6">
    <location>
        <begin position="53"/>
        <end position="118"/>
    </location>
</feature>
<gene>
    <name evidence="8" type="ORF">A7U60_g5512</name>
</gene>
<dbReference type="OrthoDB" id="1939598at2759"/>
<dbReference type="PROSITE" id="PS50217">
    <property type="entry name" value="BZIP"/>
    <property type="match status" value="1"/>
</dbReference>
<dbReference type="CDD" id="cd14705">
    <property type="entry name" value="bZIP_Zip1"/>
    <property type="match status" value="1"/>
</dbReference>
<dbReference type="Gene3D" id="1.20.5.170">
    <property type="match status" value="1"/>
</dbReference>
<dbReference type="PANTHER" id="PTHR13044:SF14">
    <property type="entry name" value="CRYPTOCEPHAL, ISOFORM A"/>
    <property type="match status" value="1"/>
</dbReference>
<sequence>MAPSPLHGLNIVQTDSASDQYTDNGQDSLLANAHFPDLAAQLDLWSNLTFQTDESPIDRTVARKPRDDDQASPSLVGDDDKDDDVTDAEGPAPLEAHVNPVNPTPVSNPQQSVVPPHGQVPYDMGSFLAGFGIDPYLLPQITPQPPVPVPQQAATLAQLLATYPLAAAPFVPHAAQLSGIAPAALSNTAQSSPTSSQPASEPSTHSKRTSRPRKASSPSSPTNGENGESPESGSVVVQTMAAAEDKRRRNTAASARFRLKKKEREAALERRAQELEARVNTLERECEGLRRENGWLKGLVVGVTGASQGAQVVPSPSPSQASSGAKRKRGNDESAVNAKDETKKLAVAA</sequence>
<evidence type="ECO:0000259" key="7">
    <source>
        <dbReference type="PROSITE" id="PS50217"/>
    </source>
</evidence>
<feature type="region of interest" description="Disordered" evidence="6">
    <location>
        <begin position="306"/>
        <end position="349"/>
    </location>
</feature>
<proteinExistence type="predicted"/>
<feature type="compositionally biased region" description="Basic residues" evidence="6">
    <location>
        <begin position="205"/>
        <end position="214"/>
    </location>
</feature>
<evidence type="ECO:0000256" key="1">
    <source>
        <dbReference type="ARBA" id="ARBA00004123"/>
    </source>
</evidence>
<evidence type="ECO:0000256" key="5">
    <source>
        <dbReference type="ARBA" id="ARBA00023242"/>
    </source>
</evidence>
<dbReference type="PROSITE" id="PS00036">
    <property type="entry name" value="BZIP_BASIC"/>
    <property type="match status" value="1"/>
</dbReference>
<dbReference type="SMART" id="SM00338">
    <property type="entry name" value="BRLZ"/>
    <property type="match status" value="1"/>
</dbReference>
<dbReference type="GO" id="GO:0001228">
    <property type="term" value="F:DNA-binding transcription activator activity, RNA polymerase II-specific"/>
    <property type="evidence" value="ECO:0007669"/>
    <property type="project" value="TreeGrafter"/>
</dbReference>
<comment type="subcellular location">
    <subcellularLocation>
        <location evidence="1">Nucleus</location>
    </subcellularLocation>
</comment>
<reference evidence="8" key="1">
    <citation type="submission" date="2016-06" db="EMBL/GenBank/DDBJ databases">
        <title>Draft Genome sequence of the fungus Inonotus baumii.</title>
        <authorList>
            <person name="Zhu H."/>
            <person name="Lin W."/>
        </authorList>
    </citation>
    <scope>NUCLEOTIDE SEQUENCE</scope>
    <source>
        <strain evidence="8">821</strain>
    </source>
</reference>
<keyword evidence="5" id="KW-0539">Nucleus</keyword>
<dbReference type="GO" id="GO:0000977">
    <property type="term" value="F:RNA polymerase II transcription regulatory region sequence-specific DNA binding"/>
    <property type="evidence" value="ECO:0007669"/>
    <property type="project" value="TreeGrafter"/>
</dbReference>
<feature type="compositionally biased region" description="Polar residues" evidence="6">
    <location>
        <begin position="223"/>
        <end position="237"/>
    </location>
</feature>
<dbReference type="Proteomes" id="UP000757232">
    <property type="component" value="Unassembled WGS sequence"/>
</dbReference>
<keyword evidence="3" id="KW-0238">DNA-binding</keyword>
<feature type="compositionally biased region" description="Low complexity" evidence="6">
    <location>
        <begin position="186"/>
        <end position="203"/>
    </location>
</feature>
<feature type="domain" description="BZIP" evidence="7">
    <location>
        <begin position="244"/>
        <end position="303"/>
    </location>
</feature>
<feature type="compositionally biased region" description="Low complexity" evidence="6">
    <location>
        <begin position="307"/>
        <end position="324"/>
    </location>
</feature>
<dbReference type="InterPro" id="IPR004827">
    <property type="entry name" value="bZIP"/>
</dbReference>
<feature type="compositionally biased region" description="Basic and acidic residues" evidence="6">
    <location>
        <begin position="338"/>
        <end position="349"/>
    </location>
</feature>
<dbReference type="InterPro" id="IPR046347">
    <property type="entry name" value="bZIP_sf"/>
</dbReference>
<evidence type="ECO:0000256" key="3">
    <source>
        <dbReference type="ARBA" id="ARBA00023125"/>
    </source>
</evidence>
<accession>A0A9Q5HWN0</accession>
<feature type="compositionally biased region" description="Acidic residues" evidence="6">
    <location>
        <begin position="77"/>
        <end position="87"/>
    </location>
</feature>
<dbReference type="GO" id="GO:0005634">
    <property type="term" value="C:nucleus"/>
    <property type="evidence" value="ECO:0007669"/>
    <property type="project" value="UniProtKB-SubCell"/>
</dbReference>
<dbReference type="SUPFAM" id="SSF57959">
    <property type="entry name" value="Leucine zipper domain"/>
    <property type="match status" value="1"/>
</dbReference>
<keyword evidence="4" id="KW-0804">Transcription</keyword>
<protein>
    <recommendedName>
        <fullName evidence="7">BZIP domain-containing protein</fullName>
    </recommendedName>
</protein>
<dbReference type="Pfam" id="PF07716">
    <property type="entry name" value="bZIP_2"/>
    <property type="match status" value="1"/>
</dbReference>
<dbReference type="EMBL" id="LNZH02000192">
    <property type="protein sequence ID" value="OCB87372.1"/>
    <property type="molecule type" value="Genomic_DNA"/>
</dbReference>
<dbReference type="PANTHER" id="PTHR13044">
    <property type="entry name" value="ACTIVATING TRANSCRIPTION FACTOR ATF 4/5"/>
    <property type="match status" value="1"/>
</dbReference>
<dbReference type="AlphaFoldDB" id="A0A9Q5HWN0"/>
<evidence type="ECO:0000256" key="4">
    <source>
        <dbReference type="ARBA" id="ARBA00023163"/>
    </source>
</evidence>
<evidence type="ECO:0000256" key="6">
    <source>
        <dbReference type="SAM" id="MobiDB-lite"/>
    </source>
</evidence>
<evidence type="ECO:0000313" key="8">
    <source>
        <dbReference type="EMBL" id="OCB87372.1"/>
    </source>
</evidence>
<evidence type="ECO:0000256" key="2">
    <source>
        <dbReference type="ARBA" id="ARBA00023015"/>
    </source>
</evidence>
<evidence type="ECO:0000313" key="9">
    <source>
        <dbReference type="Proteomes" id="UP000757232"/>
    </source>
</evidence>
<keyword evidence="9" id="KW-1185">Reference proteome</keyword>
<organism evidence="8 9">
    <name type="scientific">Sanghuangporus baumii</name>
    <name type="common">Phellinus baumii</name>
    <dbReference type="NCBI Taxonomy" id="108892"/>
    <lineage>
        <taxon>Eukaryota</taxon>
        <taxon>Fungi</taxon>
        <taxon>Dikarya</taxon>
        <taxon>Basidiomycota</taxon>
        <taxon>Agaricomycotina</taxon>
        <taxon>Agaricomycetes</taxon>
        <taxon>Hymenochaetales</taxon>
        <taxon>Hymenochaetaceae</taxon>
        <taxon>Sanghuangporus</taxon>
    </lineage>
</organism>